<keyword evidence="2" id="KW-0285">Flavoprotein</keyword>
<dbReference type="GO" id="GO:0016709">
    <property type="term" value="F:oxidoreductase activity, acting on paired donors, with incorporation or reduction of molecular oxygen, NAD(P)H as one donor, and incorporation of one atom of oxygen"/>
    <property type="evidence" value="ECO:0007669"/>
    <property type="project" value="UniProtKB-ARBA"/>
</dbReference>
<evidence type="ECO:0000256" key="2">
    <source>
        <dbReference type="ARBA" id="ARBA00022630"/>
    </source>
</evidence>
<evidence type="ECO:0000256" key="3">
    <source>
        <dbReference type="ARBA" id="ARBA00022827"/>
    </source>
</evidence>
<dbReference type="InterPro" id="IPR036188">
    <property type="entry name" value="FAD/NAD-bd_sf"/>
</dbReference>
<keyword evidence="5" id="KW-0560">Oxidoreductase</keyword>
<organism evidence="5 6">
    <name type="scientific">Nocardia yunnanensis</name>
    <dbReference type="NCBI Taxonomy" id="2382165"/>
    <lineage>
        <taxon>Bacteria</taxon>
        <taxon>Bacillati</taxon>
        <taxon>Actinomycetota</taxon>
        <taxon>Actinomycetes</taxon>
        <taxon>Mycobacteriales</taxon>
        <taxon>Nocardiaceae</taxon>
        <taxon>Nocardia</taxon>
    </lineage>
</organism>
<dbReference type="OrthoDB" id="8670884at2"/>
<dbReference type="Gene3D" id="3.40.30.120">
    <property type="match status" value="1"/>
</dbReference>
<feature type="domain" description="FAD-binding" evidence="4">
    <location>
        <begin position="5"/>
        <end position="360"/>
    </location>
</feature>
<evidence type="ECO:0000313" key="6">
    <source>
        <dbReference type="Proteomes" id="UP000267164"/>
    </source>
</evidence>
<keyword evidence="6" id="KW-1185">Reference proteome</keyword>
<comment type="cofactor">
    <cofactor evidence="1">
        <name>FAD</name>
        <dbReference type="ChEBI" id="CHEBI:57692"/>
    </cofactor>
</comment>
<gene>
    <name evidence="5" type="ORF">D7D52_21455</name>
</gene>
<keyword evidence="3" id="KW-0274">FAD</keyword>
<reference evidence="5 6" key="1">
    <citation type="submission" date="2018-09" db="EMBL/GenBank/DDBJ databases">
        <title>Nocardia yunnanensis sp. nov., an actinomycete isolated from a soil sample.</title>
        <authorList>
            <person name="Zhang J."/>
        </authorList>
    </citation>
    <scope>NUCLEOTIDE SEQUENCE [LARGE SCALE GENOMIC DNA]</scope>
    <source>
        <strain evidence="5 6">CFHS0054</strain>
    </source>
</reference>
<dbReference type="InterPro" id="IPR002938">
    <property type="entry name" value="FAD-bd"/>
</dbReference>
<dbReference type="GO" id="GO:0071949">
    <property type="term" value="F:FAD binding"/>
    <property type="evidence" value="ECO:0007669"/>
    <property type="project" value="InterPro"/>
</dbReference>
<protein>
    <submittedName>
        <fullName evidence="5">Monooxygenase</fullName>
    </submittedName>
</protein>
<dbReference type="PANTHER" id="PTHR43004:SF19">
    <property type="entry name" value="BINDING MONOOXYGENASE, PUTATIVE (JCVI)-RELATED"/>
    <property type="match status" value="1"/>
</dbReference>
<name>A0A386ZPZ7_9NOCA</name>
<evidence type="ECO:0000259" key="4">
    <source>
        <dbReference type="Pfam" id="PF01494"/>
    </source>
</evidence>
<dbReference type="Gene3D" id="3.50.50.60">
    <property type="entry name" value="FAD/NAD(P)-binding domain"/>
    <property type="match status" value="1"/>
</dbReference>
<keyword evidence="5" id="KW-0503">Monooxygenase</keyword>
<dbReference type="InterPro" id="IPR050641">
    <property type="entry name" value="RIFMO-like"/>
</dbReference>
<sequence>MTTADVPVLVAGGGLVGLTAALLLEYHGVPYVLVERRTTASVLPRSRGLHTRSGEVFRQLGLEQRIADTARFALKAGRFGGARTGESVATAAALNLQSLLAGLADQDPSPSQFVFLPQAQLEPVLAATARERGGDLRFGTELVEFEQDTDGVTAVLREPSGARSVLRSGYLIAADGAGSPIRRALGITGTELPPTHHYLNVFARTDLTGLLDGRGFSQCEITGPQVRGLVLSKNNTDEWSFHIEYDPAAESPADWSDERCLAAVRTMVGIPDLRVEILARSAWDTSTFVADEYRRDRVLLVGDAAHRHAPWGGYGGNTGIADAHNLIWKLAAAVQGTAGPELLDSYAAERRPRAVVAVEQARLATDFRTRYGIATPENAADLTRKLDMATVMSRYRYTSTAVLPTVEATPHVPILGGQTGTRVPHWWIDAGPWTLSTLDLCGPGFTLLVSGPAGAWREAAGAAQRATGIELAVHALPTSDCTEHANVPAGEALLVRPDHHIAAGPDSGLTPAALGEVLESISGRMPTRPLVS</sequence>
<dbReference type="PRINTS" id="PR00420">
    <property type="entry name" value="RNGMNOXGNASE"/>
</dbReference>
<dbReference type="Pfam" id="PF01494">
    <property type="entry name" value="FAD_binding_3"/>
    <property type="match status" value="1"/>
</dbReference>
<dbReference type="Gene3D" id="3.30.9.10">
    <property type="entry name" value="D-Amino Acid Oxidase, subunit A, domain 2"/>
    <property type="match status" value="1"/>
</dbReference>
<proteinExistence type="predicted"/>
<dbReference type="Pfam" id="PF21274">
    <property type="entry name" value="Rng_hyd_C"/>
    <property type="match status" value="1"/>
</dbReference>
<dbReference type="RefSeq" id="WP_120744331.1">
    <property type="nucleotide sequence ID" value="NZ_CP032568.1"/>
</dbReference>
<evidence type="ECO:0000313" key="5">
    <source>
        <dbReference type="EMBL" id="AYF79254.1"/>
    </source>
</evidence>
<dbReference type="EMBL" id="CP032568">
    <property type="protein sequence ID" value="AYF79254.1"/>
    <property type="molecule type" value="Genomic_DNA"/>
</dbReference>
<dbReference type="Proteomes" id="UP000267164">
    <property type="component" value="Chromosome"/>
</dbReference>
<dbReference type="AlphaFoldDB" id="A0A386ZPZ7"/>
<evidence type="ECO:0000256" key="1">
    <source>
        <dbReference type="ARBA" id="ARBA00001974"/>
    </source>
</evidence>
<dbReference type="PANTHER" id="PTHR43004">
    <property type="entry name" value="TRK SYSTEM POTASSIUM UPTAKE PROTEIN"/>
    <property type="match status" value="1"/>
</dbReference>
<dbReference type="KEGG" id="nyu:D7D52_21455"/>
<dbReference type="SUPFAM" id="SSF51905">
    <property type="entry name" value="FAD/NAD(P)-binding domain"/>
    <property type="match status" value="1"/>
</dbReference>
<accession>A0A386ZPZ7</accession>